<comment type="catalytic activity">
    <reaction evidence="8">
        <text>L-seryl-[protein] + ATP = O-phospho-L-seryl-[protein] + ADP + H(+)</text>
        <dbReference type="Rhea" id="RHEA:17989"/>
        <dbReference type="Rhea" id="RHEA-COMP:9863"/>
        <dbReference type="Rhea" id="RHEA-COMP:11604"/>
        <dbReference type="ChEBI" id="CHEBI:15378"/>
        <dbReference type="ChEBI" id="CHEBI:29999"/>
        <dbReference type="ChEBI" id="CHEBI:30616"/>
        <dbReference type="ChEBI" id="CHEBI:83421"/>
        <dbReference type="ChEBI" id="CHEBI:456216"/>
        <dbReference type="EC" id="2.7.11.1"/>
    </reaction>
</comment>
<name>A0A1I8F2S3_9PLAT</name>
<protein>
    <recommendedName>
        <fullName evidence="1">non-specific serine/threonine protein kinase</fullName>
        <ecNumber evidence="1">2.7.11.1</ecNumber>
    </recommendedName>
</protein>
<feature type="compositionally biased region" description="Low complexity" evidence="9">
    <location>
        <begin position="11"/>
        <end position="22"/>
    </location>
</feature>
<keyword evidence="4" id="KW-0547">Nucleotide-binding</keyword>
<dbReference type="CDD" id="cd12196">
    <property type="entry name" value="MARK1-3_C"/>
    <property type="match status" value="1"/>
</dbReference>
<dbReference type="WBParaSite" id="maker-unitig_16604-snap-gene-0.2-mRNA-1">
    <property type="protein sequence ID" value="maker-unitig_16604-snap-gene-0.2-mRNA-1"/>
    <property type="gene ID" value="maker-unitig_16604-snap-gene-0.2"/>
</dbReference>
<evidence type="ECO:0000313" key="11">
    <source>
        <dbReference type="Proteomes" id="UP000095280"/>
    </source>
</evidence>
<organism evidence="11 12">
    <name type="scientific">Macrostomum lignano</name>
    <dbReference type="NCBI Taxonomy" id="282301"/>
    <lineage>
        <taxon>Eukaryota</taxon>
        <taxon>Metazoa</taxon>
        <taxon>Spiralia</taxon>
        <taxon>Lophotrochozoa</taxon>
        <taxon>Platyhelminthes</taxon>
        <taxon>Rhabditophora</taxon>
        <taxon>Macrostomorpha</taxon>
        <taxon>Macrostomida</taxon>
        <taxon>Macrostomidae</taxon>
        <taxon>Macrostomum</taxon>
    </lineage>
</organism>
<dbReference type="InterPro" id="IPR028375">
    <property type="entry name" value="KA1/Ssp2_C"/>
</dbReference>
<dbReference type="InterPro" id="IPR001772">
    <property type="entry name" value="KA1_dom"/>
</dbReference>
<keyword evidence="5" id="KW-0418">Kinase</keyword>
<evidence type="ECO:0000256" key="8">
    <source>
        <dbReference type="ARBA" id="ARBA00048679"/>
    </source>
</evidence>
<evidence type="ECO:0000256" key="7">
    <source>
        <dbReference type="ARBA" id="ARBA00047899"/>
    </source>
</evidence>
<dbReference type="AlphaFoldDB" id="A0A1I8F2S3"/>
<feature type="compositionally biased region" description="Basic residues" evidence="9">
    <location>
        <begin position="47"/>
        <end position="67"/>
    </location>
</feature>
<feature type="compositionally biased region" description="Low complexity" evidence="9">
    <location>
        <begin position="196"/>
        <end position="213"/>
    </location>
</feature>
<sequence>ANLSSHVLKALPSSTHSSLSSLNQNRPRHLAAAIDAGEPNPASVRAHLGRHSRRGSRANRRHRRRRRRPDDLTERRHRLLSRRRAARSTVQGTGGRERMALERDTYSAAPPGSAAAANVVGLSAGGGATGGGGTNVSLLSKLSRKFHVGNVRGPGGVPMPPTQGTPLSAASTGVGGGVGSSGAAAVSASPSIGAGAGVGASTQGSSGAVDDSGASGGGGTASGVKPRSLRFTWSMKTTSSMEPNAMMSEIIKVLERNQCDYELREKYLLFCVHGDPHTDSIVQWEMEVCKLPRLSLNGVRFKRISGTSIGFKNIASRIANELKLSTFLASRAEPRSAVPALIKPFPLQLAIF</sequence>
<evidence type="ECO:0000256" key="4">
    <source>
        <dbReference type="ARBA" id="ARBA00022741"/>
    </source>
</evidence>
<evidence type="ECO:0000256" key="1">
    <source>
        <dbReference type="ARBA" id="ARBA00012513"/>
    </source>
</evidence>
<evidence type="ECO:0000259" key="10">
    <source>
        <dbReference type="PROSITE" id="PS50032"/>
    </source>
</evidence>
<dbReference type="PROSITE" id="PS50032">
    <property type="entry name" value="KA1"/>
    <property type="match status" value="1"/>
</dbReference>
<feature type="domain" description="KA1" evidence="10">
    <location>
        <begin position="275"/>
        <end position="324"/>
    </location>
</feature>
<dbReference type="GO" id="GO:0005524">
    <property type="term" value="F:ATP binding"/>
    <property type="evidence" value="ECO:0007669"/>
    <property type="project" value="UniProtKB-KW"/>
</dbReference>
<dbReference type="FunFam" id="3.30.310.80:FF:000001">
    <property type="entry name" value="Non-specific serine/threonine protein kinase"/>
    <property type="match status" value="1"/>
</dbReference>
<keyword evidence="3" id="KW-0808">Transferase</keyword>
<dbReference type="Proteomes" id="UP000095280">
    <property type="component" value="Unplaced"/>
</dbReference>
<evidence type="ECO:0000256" key="6">
    <source>
        <dbReference type="ARBA" id="ARBA00022840"/>
    </source>
</evidence>
<keyword evidence="6" id="KW-0067">ATP-binding</keyword>
<accession>A0A1I8F2S3</accession>
<keyword evidence="11" id="KW-1185">Reference proteome</keyword>
<dbReference type="GO" id="GO:0004674">
    <property type="term" value="F:protein serine/threonine kinase activity"/>
    <property type="evidence" value="ECO:0007669"/>
    <property type="project" value="UniProtKB-KW"/>
</dbReference>
<evidence type="ECO:0000313" key="12">
    <source>
        <dbReference type="WBParaSite" id="maker-unitig_16604-snap-gene-0.2-mRNA-1"/>
    </source>
</evidence>
<dbReference type="Gene3D" id="3.30.310.80">
    <property type="entry name" value="Kinase associated domain 1, KA1"/>
    <property type="match status" value="1"/>
</dbReference>
<feature type="region of interest" description="Disordered" evidence="9">
    <location>
        <begin position="1"/>
        <end position="97"/>
    </location>
</feature>
<dbReference type="Pfam" id="PF02149">
    <property type="entry name" value="KA1"/>
    <property type="match status" value="1"/>
</dbReference>
<evidence type="ECO:0000256" key="3">
    <source>
        <dbReference type="ARBA" id="ARBA00022679"/>
    </source>
</evidence>
<dbReference type="SUPFAM" id="SSF103243">
    <property type="entry name" value="KA1-like"/>
    <property type="match status" value="1"/>
</dbReference>
<evidence type="ECO:0000256" key="2">
    <source>
        <dbReference type="ARBA" id="ARBA00022527"/>
    </source>
</evidence>
<feature type="region of interest" description="Disordered" evidence="9">
    <location>
        <begin position="196"/>
        <end position="223"/>
    </location>
</feature>
<keyword evidence="2" id="KW-0723">Serine/threonine-protein kinase</keyword>
<evidence type="ECO:0000256" key="9">
    <source>
        <dbReference type="SAM" id="MobiDB-lite"/>
    </source>
</evidence>
<evidence type="ECO:0000256" key="5">
    <source>
        <dbReference type="ARBA" id="ARBA00022777"/>
    </source>
</evidence>
<reference evidence="12" key="1">
    <citation type="submission" date="2016-11" db="UniProtKB">
        <authorList>
            <consortium name="WormBaseParasite"/>
        </authorList>
    </citation>
    <scope>IDENTIFICATION</scope>
</reference>
<dbReference type="EC" id="2.7.11.1" evidence="1"/>
<proteinExistence type="predicted"/>
<comment type="catalytic activity">
    <reaction evidence="7">
        <text>L-threonyl-[protein] + ATP = O-phospho-L-threonyl-[protein] + ADP + H(+)</text>
        <dbReference type="Rhea" id="RHEA:46608"/>
        <dbReference type="Rhea" id="RHEA-COMP:11060"/>
        <dbReference type="Rhea" id="RHEA-COMP:11605"/>
        <dbReference type="ChEBI" id="CHEBI:15378"/>
        <dbReference type="ChEBI" id="CHEBI:30013"/>
        <dbReference type="ChEBI" id="CHEBI:30616"/>
        <dbReference type="ChEBI" id="CHEBI:61977"/>
        <dbReference type="ChEBI" id="CHEBI:456216"/>
        <dbReference type="EC" id="2.7.11.1"/>
    </reaction>
</comment>
<feature type="compositionally biased region" description="Basic residues" evidence="9">
    <location>
        <begin position="75"/>
        <end position="86"/>
    </location>
</feature>